<keyword evidence="1 3" id="KW-0479">Metal-binding</keyword>
<comment type="similarity">
    <text evidence="3">Belongs to the DNA gyrase inhibitor YacG family.</text>
</comment>
<feature type="binding site" evidence="3">
    <location>
        <position position="29"/>
    </location>
    <ligand>
        <name>Zn(2+)</name>
        <dbReference type="ChEBI" id="CHEBI:29105"/>
    </ligand>
</feature>
<keyword evidence="6" id="KW-1185">Reference proteome</keyword>
<sequence>MQPEITTVNCPQCQKDVIWDALSPWRPFCSKRCQMIDLGEWAAEEKSIPGQPTHFDHEAWSEQDPES</sequence>
<dbReference type="Gene3D" id="3.30.50.10">
    <property type="entry name" value="Erythroid Transcription Factor GATA-1, subunit A"/>
    <property type="match status" value="1"/>
</dbReference>
<protein>
    <recommendedName>
        <fullName evidence="3">DNA gyrase inhibitor YacG</fullName>
    </recommendedName>
</protein>
<dbReference type="InterPro" id="IPR005584">
    <property type="entry name" value="DNA_gyrase_inhibitor_YacG"/>
</dbReference>
<dbReference type="NCBIfam" id="NF001638">
    <property type="entry name" value="PRK00418.1"/>
    <property type="match status" value="1"/>
</dbReference>
<dbReference type="InterPro" id="IPR013088">
    <property type="entry name" value="Znf_NHR/GATA"/>
</dbReference>
<feature type="binding site" evidence="3">
    <location>
        <position position="10"/>
    </location>
    <ligand>
        <name>Zn(2+)</name>
        <dbReference type="ChEBI" id="CHEBI:29105"/>
    </ligand>
</feature>
<dbReference type="RefSeq" id="WP_214212012.1">
    <property type="nucleotide sequence ID" value="NZ_JABBFO010000001.1"/>
</dbReference>
<proteinExistence type="inferred from homology"/>
<dbReference type="Proteomes" id="UP000786875">
    <property type="component" value="Unassembled WGS sequence"/>
</dbReference>
<comment type="cofactor">
    <cofactor evidence="3">
        <name>Zn(2+)</name>
        <dbReference type="ChEBI" id="CHEBI:29105"/>
    </cofactor>
    <text evidence="3">Binds 1 zinc ion.</text>
</comment>
<evidence type="ECO:0000256" key="4">
    <source>
        <dbReference type="SAM" id="MobiDB-lite"/>
    </source>
</evidence>
<evidence type="ECO:0000313" key="6">
    <source>
        <dbReference type="Proteomes" id="UP000786875"/>
    </source>
</evidence>
<dbReference type="PANTHER" id="PTHR36150">
    <property type="entry name" value="DNA GYRASE INHIBITOR YACG"/>
    <property type="match status" value="1"/>
</dbReference>
<dbReference type="EMBL" id="JABBFO010000001">
    <property type="protein sequence ID" value="MBT0726203.1"/>
    <property type="molecule type" value="Genomic_DNA"/>
</dbReference>
<comment type="caution">
    <text evidence="5">The sequence shown here is derived from an EMBL/GenBank/DDBJ whole genome shotgun (WGS) entry which is preliminary data.</text>
</comment>
<evidence type="ECO:0000256" key="2">
    <source>
        <dbReference type="ARBA" id="ARBA00022833"/>
    </source>
</evidence>
<comment type="subunit">
    <text evidence="3">Interacts with GyrB.</text>
</comment>
<gene>
    <name evidence="3 5" type="primary">yacG</name>
    <name evidence="5" type="ORF">HGT73_02205</name>
</gene>
<evidence type="ECO:0000313" key="5">
    <source>
        <dbReference type="EMBL" id="MBT0726203.1"/>
    </source>
</evidence>
<keyword evidence="2 3" id="KW-0862">Zinc</keyword>
<feature type="region of interest" description="Disordered" evidence="4">
    <location>
        <begin position="45"/>
        <end position="67"/>
    </location>
</feature>
<organism evidence="5 6">
    <name type="scientific">Rosenbergiella australiborealis</name>
    <dbReference type="NCBI Taxonomy" id="1544696"/>
    <lineage>
        <taxon>Bacteria</taxon>
        <taxon>Pseudomonadati</taxon>
        <taxon>Pseudomonadota</taxon>
        <taxon>Gammaproteobacteria</taxon>
        <taxon>Enterobacterales</taxon>
        <taxon>Erwiniaceae</taxon>
        <taxon>Rosenbergiella</taxon>
    </lineage>
</organism>
<dbReference type="Pfam" id="PF03884">
    <property type="entry name" value="YacG"/>
    <property type="match status" value="1"/>
</dbReference>
<name>A0ABS5T1J8_9GAMM</name>
<feature type="binding site" evidence="3">
    <location>
        <position position="13"/>
    </location>
    <ligand>
        <name>Zn(2+)</name>
        <dbReference type="ChEBI" id="CHEBI:29105"/>
    </ligand>
</feature>
<feature type="binding site" evidence="3">
    <location>
        <position position="33"/>
    </location>
    <ligand>
        <name>Zn(2+)</name>
        <dbReference type="ChEBI" id="CHEBI:29105"/>
    </ligand>
</feature>
<dbReference type="SUPFAM" id="SSF57716">
    <property type="entry name" value="Glucocorticoid receptor-like (DNA-binding domain)"/>
    <property type="match status" value="1"/>
</dbReference>
<comment type="function">
    <text evidence="3">Inhibits all the catalytic activities of DNA gyrase by preventing its interaction with DNA. Acts by binding directly to the C-terminal domain of GyrB, which probably disrupts DNA binding by the gyrase.</text>
</comment>
<evidence type="ECO:0000256" key="3">
    <source>
        <dbReference type="HAMAP-Rule" id="MF_00649"/>
    </source>
</evidence>
<dbReference type="HAMAP" id="MF_00649">
    <property type="entry name" value="DNA_gyrase_inhibitor_YacG"/>
    <property type="match status" value="1"/>
</dbReference>
<dbReference type="PANTHER" id="PTHR36150:SF1">
    <property type="entry name" value="DNA GYRASE INHIBITOR YACG"/>
    <property type="match status" value="1"/>
</dbReference>
<accession>A0ABS5T1J8</accession>
<reference evidence="5 6" key="1">
    <citation type="submission" date="2020-04" db="EMBL/GenBank/DDBJ databases">
        <title>Genome sequencing of Rosenbergiella species.</title>
        <authorList>
            <person name="Alvarez-Perez S."/>
            <person name="Lievens B."/>
        </authorList>
    </citation>
    <scope>NUCLEOTIDE SEQUENCE [LARGE SCALE GENOMIC DNA]</scope>
    <source>
        <strain evidence="5 6">CdVSA20.1</strain>
    </source>
</reference>
<evidence type="ECO:0000256" key="1">
    <source>
        <dbReference type="ARBA" id="ARBA00022723"/>
    </source>
</evidence>